<keyword evidence="3" id="KW-1185">Reference proteome</keyword>
<name>A0ABY5DZ45_9BACT</name>
<evidence type="ECO:0000313" key="3">
    <source>
        <dbReference type="Proteomes" id="UP001060012"/>
    </source>
</evidence>
<evidence type="ECO:0008006" key="4">
    <source>
        <dbReference type="Google" id="ProtNLM"/>
    </source>
</evidence>
<dbReference type="Pfam" id="PF12118">
    <property type="entry name" value="SprA-related"/>
    <property type="match status" value="1"/>
</dbReference>
<dbReference type="Proteomes" id="UP001060012">
    <property type="component" value="Chromosome"/>
</dbReference>
<accession>A0ABY5DZ45</accession>
<dbReference type="EMBL" id="CP100595">
    <property type="protein sequence ID" value="UTJ05224.1"/>
    <property type="molecule type" value="Genomic_DNA"/>
</dbReference>
<proteinExistence type="predicted"/>
<gene>
    <name evidence="2" type="ORF">NJU99_08055</name>
</gene>
<dbReference type="InterPro" id="IPR021973">
    <property type="entry name" value="SprA-related"/>
</dbReference>
<organism evidence="2 3">
    <name type="scientific">Arcobacter roscoffensis</name>
    <dbReference type="NCBI Taxonomy" id="2961520"/>
    <lineage>
        <taxon>Bacteria</taxon>
        <taxon>Pseudomonadati</taxon>
        <taxon>Campylobacterota</taxon>
        <taxon>Epsilonproteobacteria</taxon>
        <taxon>Campylobacterales</taxon>
        <taxon>Arcobacteraceae</taxon>
        <taxon>Arcobacter</taxon>
    </lineage>
</organism>
<evidence type="ECO:0000313" key="2">
    <source>
        <dbReference type="EMBL" id="UTJ05224.1"/>
    </source>
</evidence>
<feature type="compositionally biased region" description="Basic and acidic residues" evidence="1">
    <location>
        <begin position="66"/>
        <end position="75"/>
    </location>
</feature>
<reference evidence="2" key="1">
    <citation type="submission" date="2022-07" db="EMBL/GenBank/DDBJ databases">
        <title>Arcobacter roscoffensis sp. nov., a marine bacterium isolated from coastal seawater collected from Roscoff, France.</title>
        <authorList>
            <person name="Pascual J."/>
            <person name="Lepeaux C."/>
            <person name="Methner A."/>
            <person name="Overmann J."/>
        </authorList>
    </citation>
    <scope>NUCLEOTIDE SEQUENCE</scope>
    <source>
        <strain evidence="2">ARW1-2F2</strain>
    </source>
</reference>
<protein>
    <recommendedName>
        <fullName evidence="4">SprA family protein</fullName>
    </recommendedName>
</protein>
<feature type="region of interest" description="Disordered" evidence="1">
    <location>
        <begin position="66"/>
        <end position="86"/>
    </location>
</feature>
<dbReference type="RefSeq" id="WP_254575405.1">
    <property type="nucleotide sequence ID" value="NZ_CP100595.1"/>
</dbReference>
<evidence type="ECO:0000256" key="1">
    <source>
        <dbReference type="SAM" id="MobiDB-lite"/>
    </source>
</evidence>
<sequence>MEIFDRYQSASSINQQIAVKKAELAAIDKKEEQKSTFEKTDTVNIGDKNYDENDYQRVLEKFKRVDSQTRAHEQQHASLGDTKGAISYNYQTGPDGKLYVTGGHVRLDTSLPQDEDAALAKLEKLSKSAGAPSELSSADASIARAANLNKMLILSRQEEQGVNDANNKQQ</sequence>